<evidence type="ECO:0000313" key="1">
    <source>
        <dbReference type="EMBL" id="MBU5491307.1"/>
    </source>
</evidence>
<organism evidence="1 2">
    <name type="scientific">Butyricicoccus intestinisimiae</name>
    <dbReference type="NCBI Taxonomy" id="2841509"/>
    <lineage>
        <taxon>Bacteria</taxon>
        <taxon>Bacillati</taxon>
        <taxon>Bacillota</taxon>
        <taxon>Clostridia</taxon>
        <taxon>Eubacteriales</taxon>
        <taxon>Butyricicoccaceae</taxon>
        <taxon>Butyricicoccus</taxon>
    </lineage>
</organism>
<evidence type="ECO:0000313" key="2">
    <source>
        <dbReference type="Proteomes" id="UP000783588"/>
    </source>
</evidence>
<dbReference type="Proteomes" id="UP000783588">
    <property type="component" value="Unassembled WGS sequence"/>
</dbReference>
<name>A0ABS6EUR0_9FIRM</name>
<accession>A0ABS6EUR0</accession>
<protein>
    <submittedName>
        <fullName evidence="1">Uncharacterized protein</fullName>
    </submittedName>
</protein>
<gene>
    <name evidence="1" type="ORF">KQI75_11880</name>
</gene>
<comment type="caution">
    <text evidence="1">The sequence shown here is derived from an EMBL/GenBank/DDBJ whole genome shotgun (WGS) entry which is preliminary data.</text>
</comment>
<reference evidence="1 2" key="1">
    <citation type="submission" date="2021-06" db="EMBL/GenBank/DDBJ databases">
        <authorList>
            <person name="Sun Q."/>
            <person name="Li D."/>
        </authorList>
    </citation>
    <scope>NUCLEOTIDE SEQUENCE [LARGE SCALE GENOMIC DNA]</scope>
    <source>
        <strain evidence="1 2">MSJd-7</strain>
    </source>
</reference>
<proteinExistence type="predicted"/>
<dbReference type="EMBL" id="JAHLQI010000007">
    <property type="protein sequence ID" value="MBU5491307.1"/>
    <property type="molecule type" value="Genomic_DNA"/>
</dbReference>
<sequence>MKVKSDVQQPSFNYKSLYGIDYVYLYVNETQSVNESTCTYDASGIAEPHIEYEYDFNEFSAKSGTLPLDEIKKNPVKYINYPSDTSTSLETRVTDLEVFMNALLGGANK</sequence>
<keyword evidence="2" id="KW-1185">Reference proteome</keyword>
<dbReference type="RefSeq" id="WP_216471019.1">
    <property type="nucleotide sequence ID" value="NZ_JAHLQI010000007.1"/>
</dbReference>